<dbReference type="Gene3D" id="3.20.20.80">
    <property type="entry name" value="Glycosidases"/>
    <property type="match status" value="1"/>
</dbReference>
<name>A0A9X7W487_9BACL</name>
<protein>
    <recommendedName>
        <fullName evidence="7">Alpha-glucosidase</fullName>
    </recommendedName>
</protein>
<organism evidence="5 6">
    <name type="scientific">Alicyclobacillus mengziensis</name>
    <dbReference type="NCBI Taxonomy" id="2931921"/>
    <lineage>
        <taxon>Bacteria</taxon>
        <taxon>Bacillati</taxon>
        <taxon>Bacillota</taxon>
        <taxon>Bacilli</taxon>
        <taxon>Bacillales</taxon>
        <taxon>Alicyclobacillaceae</taxon>
        <taxon>Alicyclobacillus</taxon>
    </lineage>
</organism>
<dbReference type="Gene3D" id="2.60.40.1180">
    <property type="entry name" value="Golgi alpha-mannosidase II"/>
    <property type="match status" value="1"/>
</dbReference>
<evidence type="ECO:0000256" key="1">
    <source>
        <dbReference type="ARBA" id="ARBA00007806"/>
    </source>
</evidence>
<dbReference type="AlphaFoldDB" id="A0A9X7W487"/>
<evidence type="ECO:0000259" key="3">
    <source>
        <dbReference type="Pfam" id="PF01055"/>
    </source>
</evidence>
<dbReference type="SUPFAM" id="SSF51445">
    <property type="entry name" value="(Trans)glycosidases"/>
    <property type="match status" value="1"/>
</dbReference>
<evidence type="ECO:0000256" key="2">
    <source>
        <dbReference type="RuleBase" id="RU361185"/>
    </source>
</evidence>
<dbReference type="InterPro" id="IPR017853">
    <property type="entry name" value="GH"/>
</dbReference>
<dbReference type="InterPro" id="IPR048395">
    <property type="entry name" value="Glyco_hydro_31_C"/>
</dbReference>
<feature type="domain" description="Glycosyl hydrolase family 31 C-terminal" evidence="4">
    <location>
        <begin position="288"/>
        <end position="373"/>
    </location>
</feature>
<evidence type="ECO:0000313" key="5">
    <source>
        <dbReference type="EMBL" id="QSO49992.1"/>
    </source>
</evidence>
<dbReference type="PANTHER" id="PTHR46959:SF2">
    <property type="entry name" value="SULFOQUINOVOSIDASE"/>
    <property type="match status" value="1"/>
</dbReference>
<dbReference type="SUPFAM" id="SSF51011">
    <property type="entry name" value="Glycosyl hydrolase domain"/>
    <property type="match status" value="1"/>
</dbReference>
<evidence type="ECO:0000313" key="6">
    <source>
        <dbReference type="Proteomes" id="UP000663505"/>
    </source>
</evidence>
<dbReference type="KEGG" id="afx:JZ786_19190"/>
<evidence type="ECO:0000259" key="4">
    <source>
        <dbReference type="Pfam" id="PF21365"/>
    </source>
</evidence>
<reference evidence="5 6" key="1">
    <citation type="submission" date="2021-02" db="EMBL/GenBank/DDBJ databases">
        <title>Alicyclobacillus curvatus sp. nov. and Alicyclobacillus mengziensis sp. nov., two acidophilic bacteria isolated from acid mine drainage.</title>
        <authorList>
            <person name="Huang Y."/>
        </authorList>
    </citation>
    <scope>NUCLEOTIDE SEQUENCE [LARGE SCALE GENOMIC DNA]</scope>
    <source>
        <strain evidence="5 6">S30H14</strain>
    </source>
</reference>
<proteinExistence type="inferred from homology"/>
<keyword evidence="6" id="KW-1185">Reference proteome</keyword>
<dbReference type="InterPro" id="IPR000322">
    <property type="entry name" value="Glyco_hydro_31_TIM"/>
</dbReference>
<keyword evidence="2" id="KW-0326">Glycosidase</keyword>
<dbReference type="GO" id="GO:0004553">
    <property type="term" value="F:hydrolase activity, hydrolyzing O-glycosyl compounds"/>
    <property type="evidence" value="ECO:0007669"/>
    <property type="project" value="InterPro"/>
</dbReference>
<dbReference type="PANTHER" id="PTHR46959">
    <property type="entry name" value="SULFOQUINOVOSIDASE"/>
    <property type="match status" value="1"/>
</dbReference>
<keyword evidence="2" id="KW-0378">Hydrolase</keyword>
<dbReference type="GO" id="GO:0005975">
    <property type="term" value="P:carbohydrate metabolic process"/>
    <property type="evidence" value="ECO:0007669"/>
    <property type="project" value="InterPro"/>
</dbReference>
<evidence type="ECO:0008006" key="7">
    <source>
        <dbReference type="Google" id="ProtNLM"/>
    </source>
</evidence>
<dbReference type="Pfam" id="PF01055">
    <property type="entry name" value="Glyco_hydro_31_2nd"/>
    <property type="match status" value="1"/>
</dbReference>
<comment type="similarity">
    <text evidence="1 2">Belongs to the glycosyl hydrolase 31 family.</text>
</comment>
<accession>A0A9X7W487</accession>
<gene>
    <name evidence="5" type="ORF">JZ786_19190</name>
</gene>
<dbReference type="InterPro" id="IPR013780">
    <property type="entry name" value="Glyco_hydro_b"/>
</dbReference>
<feature type="domain" description="Glycoside hydrolase family 31 TIM barrel" evidence="3">
    <location>
        <begin position="11"/>
        <end position="276"/>
    </location>
</feature>
<dbReference type="Pfam" id="PF21365">
    <property type="entry name" value="Glyco_hydro_31_3rd"/>
    <property type="match status" value="1"/>
</dbReference>
<dbReference type="InterPro" id="IPR052990">
    <property type="entry name" value="Sulfoquinovosidase_GH31"/>
</dbReference>
<dbReference type="EMBL" id="CP071182">
    <property type="protein sequence ID" value="QSO49992.1"/>
    <property type="molecule type" value="Genomic_DNA"/>
</dbReference>
<dbReference type="Proteomes" id="UP000663505">
    <property type="component" value="Chromosome"/>
</dbReference>
<sequence>MVSFCVHPTHWTQFTDGLKQKNIRLLGYINPFLVDTSGQPGVTNLYQIAKSRGYFVKQANGQPVQFSYPNFKASLIDLTNPKARTWLEGIMEHQLVKNGFSGWMADFGEELPLNVTLANGMSGAKAHNEYPVLWAKVNQDVMQKSGLGHQGLFFMRSGFSTSPAVTSDFWLGDQLESWDAQNGLASSIIALLSSGLSGYSLESSDIGGYTSISQFPFDYVRTQELLMRWIEVDAFTTLFRSHEGNQPQKNIQVYSNQAVIDELRKFSILFKDLAPYREQLMKQASATGAPVDRPLFFNYPDDPQTYDITYQEFMMGRDVLIAPITKPGVTKVRVYLPHGSWVHLWDHKTYDVTKGTYVEVSAPIGKPAVFYRAASSVANQFQRALSDISKAGAE</sequence>